<keyword evidence="7" id="KW-1185">Reference proteome</keyword>
<dbReference type="Pfam" id="PF00005">
    <property type="entry name" value="ABC_tran"/>
    <property type="match status" value="2"/>
</dbReference>
<feature type="domain" description="ABC transporter" evidence="5">
    <location>
        <begin position="17"/>
        <end position="264"/>
    </location>
</feature>
<keyword evidence="4 6" id="KW-0067">ATP-binding</keyword>
<comment type="caution">
    <text evidence="6">The sequence shown here is derived from an EMBL/GenBank/DDBJ whole genome shotgun (WGS) entry which is preliminary data.</text>
</comment>
<keyword evidence="2" id="KW-0677">Repeat</keyword>
<dbReference type="InterPro" id="IPR003439">
    <property type="entry name" value="ABC_transporter-like_ATP-bd"/>
</dbReference>
<keyword evidence="3" id="KW-0547">Nucleotide-binding</keyword>
<dbReference type="PROSITE" id="PS00211">
    <property type="entry name" value="ABC_TRANSPORTER_1"/>
    <property type="match status" value="1"/>
</dbReference>
<dbReference type="InterPro" id="IPR050107">
    <property type="entry name" value="ABC_carbohydrate_import_ATPase"/>
</dbReference>
<evidence type="ECO:0000313" key="7">
    <source>
        <dbReference type="Proteomes" id="UP001183648"/>
    </source>
</evidence>
<sequence>MSETTTVDRPIEQMPLVRIENLSKTFPGQRALDQVDLDIRVGEVHALLGQNGSGKSTLIKVLTGFHAPDDGVRVSVDGAEGAFTRTGPSPLDGEVLNVRAVHQHLGLVPQLSVVDNVALCTGYLRAPGGRIDWAAQASLTRELLARVGLEGLDIHAGVDVISPLERTQVAIARALHGWSEGAHGLLILDEPTAALPAEQAEDLFTLVRRLRDTGVAIVYVSHRLDDLVSIADHVTVLRDGRSVATTSMEGLTHDDLVGLMLGKEAAAKAHAVVRSHAVEDGRPPAVVDGKHGRTLRVSGLVGAELRGLDFTVAPGEVVGVTGIVGAGQDELPYLLVGARKAAAGTVEIDGTTYDVTRLDPRRCAGLGVALVPADRANEAVLPQTDITDNITLPRLRLFSKGGWLRRSSERAEAVRWIERLFIQPQDPGKLVTELSGGNAQKVVLARWLGVARNALLLAEPTAGVDIGAKSLIYSHLRAAAAEGLPIVVCSTDAMDLEQLCTRVLVLSDGRLKAELTGADINEDTINHAVLSATEASA</sequence>
<evidence type="ECO:0000259" key="5">
    <source>
        <dbReference type="PROSITE" id="PS50893"/>
    </source>
</evidence>
<dbReference type="InterPro" id="IPR003593">
    <property type="entry name" value="AAA+_ATPase"/>
</dbReference>
<dbReference type="SUPFAM" id="SSF52540">
    <property type="entry name" value="P-loop containing nucleoside triphosphate hydrolases"/>
    <property type="match status" value="2"/>
</dbReference>
<dbReference type="EMBL" id="JAVDYG010000001">
    <property type="protein sequence ID" value="MDR7363235.1"/>
    <property type="molecule type" value="Genomic_DNA"/>
</dbReference>
<evidence type="ECO:0000313" key="6">
    <source>
        <dbReference type="EMBL" id="MDR7363235.1"/>
    </source>
</evidence>
<dbReference type="PROSITE" id="PS50893">
    <property type="entry name" value="ABC_TRANSPORTER_2"/>
    <property type="match status" value="2"/>
</dbReference>
<dbReference type="InterPro" id="IPR017871">
    <property type="entry name" value="ABC_transporter-like_CS"/>
</dbReference>
<evidence type="ECO:0000256" key="3">
    <source>
        <dbReference type="ARBA" id="ARBA00022741"/>
    </source>
</evidence>
<accession>A0ABU2BXW6</accession>
<proteinExistence type="predicted"/>
<evidence type="ECO:0000256" key="4">
    <source>
        <dbReference type="ARBA" id="ARBA00022840"/>
    </source>
</evidence>
<dbReference type="InterPro" id="IPR027417">
    <property type="entry name" value="P-loop_NTPase"/>
</dbReference>
<dbReference type="Proteomes" id="UP001183648">
    <property type="component" value="Unassembled WGS sequence"/>
</dbReference>
<dbReference type="PANTHER" id="PTHR43790:SF9">
    <property type="entry name" value="GALACTOFURANOSE TRANSPORTER ATP-BINDING PROTEIN YTFR"/>
    <property type="match status" value="1"/>
</dbReference>
<reference evidence="6 7" key="1">
    <citation type="submission" date="2023-07" db="EMBL/GenBank/DDBJ databases">
        <title>Sequencing the genomes of 1000 actinobacteria strains.</title>
        <authorList>
            <person name="Klenk H.-P."/>
        </authorList>
    </citation>
    <scope>NUCLEOTIDE SEQUENCE [LARGE SCALE GENOMIC DNA]</scope>
    <source>
        <strain evidence="6 7">DSM 19426</strain>
    </source>
</reference>
<evidence type="ECO:0000256" key="1">
    <source>
        <dbReference type="ARBA" id="ARBA00022448"/>
    </source>
</evidence>
<dbReference type="SMART" id="SM00382">
    <property type="entry name" value="AAA"/>
    <property type="match status" value="1"/>
</dbReference>
<evidence type="ECO:0000256" key="2">
    <source>
        <dbReference type="ARBA" id="ARBA00022737"/>
    </source>
</evidence>
<dbReference type="RefSeq" id="WP_310303392.1">
    <property type="nucleotide sequence ID" value="NZ_BAAAPS010000003.1"/>
</dbReference>
<dbReference type="GO" id="GO:0005524">
    <property type="term" value="F:ATP binding"/>
    <property type="evidence" value="ECO:0007669"/>
    <property type="project" value="UniProtKB-KW"/>
</dbReference>
<dbReference type="CDD" id="cd03215">
    <property type="entry name" value="ABC_Carb_Monos_II"/>
    <property type="match status" value="1"/>
</dbReference>
<keyword evidence="1" id="KW-0813">Transport</keyword>
<dbReference type="CDD" id="cd03216">
    <property type="entry name" value="ABC_Carb_Monos_I"/>
    <property type="match status" value="1"/>
</dbReference>
<name>A0ABU2BXW6_9ACTN</name>
<gene>
    <name evidence="6" type="ORF">J2S63_002788</name>
</gene>
<feature type="domain" description="ABC transporter" evidence="5">
    <location>
        <begin position="290"/>
        <end position="533"/>
    </location>
</feature>
<dbReference type="PANTHER" id="PTHR43790">
    <property type="entry name" value="CARBOHYDRATE TRANSPORT ATP-BINDING PROTEIN MG119-RELATED"/>
    <property type="match status" value="1"/>
</dbReference>
<organism evidence="6 7">
    <name type="scientific">Nocardioides marmoribigeumensis</name>
    <dbReference type="NCBI Taxonomy" id="433649"/>
    <lineage>
        <taxon>Bacteria</taxon>
        <taxon>Bacillati</taxon>
        <taxon>Actinomycetota</taxon>
        <taxon>Actinomycetes</taxon>
        <taxon>Propionibacteriales</taxon>
        <taxon>Nocardioidaceae</taxon>
        <taxon>Nocardioides</taxon>
    </lineage>
</organism>
<dbReference type="Gene3D" id="3.40.50.300">
    <property type="entry name" value="P-loop containing nucleotide triphosphate hydrolases"/>
    <property type="match status" value="2"/>
</dbReference>
<protein>
    <submittedName>
        <fullName evidence="6">Ribose transport system ATP-binding protein</fullName>
    </submittedName>
</protein>